<proteinExistence type="predicted"/>
<organism evidence="1 2">
    <name type="scientific">Phoenicibacter congonensis</name>
    <dbReference type="NCBI Taxonomy" id="1944646"/>
    <lineage>
        <taxon>Bacteria</taxon>
        <taxon>Bacillati</taxon>
        <taxon>Actinomycetota</taxon>
        <taxon>Coriobacteriia</taxon>
        <taxon>Eggerthellales</taxon>
        <taxon>Eggerthellaceae</taxon>
        <taxon>Phoenicibacter</taxon>
    </lineage>
</organism>
<sequence>MQSLTSLLSKTVDELGGEPAKFNAVAKNNTAYKSAIQKVWSDQVSSQLILQHTNAFYVRLDERPKKGADKNRDYYIGEVVIDDPVVRSEIDTHRELIFCHLKVSGINIDELKIIPAKGNMRKRHPFA</sequence>
<protein>
    <submittedName>
        <fullName evidence="1">Uncharacterized protein</fullName>
    </submittedName>
</protein>
<comment type="caution">
    <text evidence="1">The sequence shown here is derived from an EMBL/GenBank/DDBJ whole genome shotgun (WGS) entry which is preliminary data.</text>
</comment>
<evidence type="ECO:0000313" key="1">
    <source>
        <dbReference type="EMBL" id="MDO4842273.1"/>
    </source>
</evidence>
<dbReference type="Proteomes" id="UP001168575">
    <property type="component" value="Unassembled WGS sequence"/>
</dbReference>
<evidence type="ECO:0000313" key="2">
    <source>
        <dbReference type="Proteomes" id="UP001168575"/>
    </source>
</evidence>
<reference evidence="1" key="1">
    <citation type="submission" date="2023-07" db="EMBL/GenBank/DDBJ databases">
        <title>Between Cages and Wild: Unraveling the Impact of Captivity on Animal Microbiomes and Antimicrobial Resistance.</title>
        <authorList>
            <person name="Schmartz G.P."/>
            <person name="Rehner J."/>
            <person name="Schuff M.J."/>
            <person name="Becker S.L."/>
            <person name="Kravczyk M."/>
            <person name="Gurevich A."/>
            <person name="Francke R."/>
            <person name="Mueller R."/>
            <person name="Keller V."/>
            <person name="Keller A."/>
        </authorList>
    </citation>
    <scope>NUCLEOTIDE SEQUENCE</scope>
    <source>
        <strain evidence="1">S12M_St_49</strain>
    </source>
</reference>
<gene>
    <name evidence="1" type="ORF">Q3982_06315</name>
</gene>
<dbReference type="EMBL" id="JAUMVS010000130">
    <property type="protein sequence ID" value="MDO4842273.1"/>
    <property type="molecule type" value="Genomic_DNA"/>
</dbReference>
<dbReference type="AlphaFoldDB" id="A0AA43RJ99"/>
<accession>A0AA43RJ99</accession>
<name>A0AA43RJ99_9ACTN</name>
<keyword evidence="2" id="KW-1185">Reference proteome</keyword>